<evidence type="ECO:0000313" key="2">
    <source>
        <dbReference type="Proteomes" id="UP000431401"/>
    </source>
</evidence>
<evidence type="ECO:0008006" key="3">
    <source>
        <dbReference type="Google" id="ProtNLM"/>
    </source>
</evidence>
<gene>
    <name evidence="1" type="ORF">NRB56_04120</name>
</gene>
<proteinExistence type="predicted"/>
<dbReference type="Pfam" id="PF08843">
    <property type="entry name" value="AbiEii"/>
    <property type="match status" value="1"/>
</dbReference>
<dbReference type="AlphaFoldDB" id="A0A7K0DGQ9"/>
<comment type="caution">
    <text evidence="1">The sequence shown here is derived from an EMBL/GenBank/DDBJ whole genome shotgun (WGS) entry which is preliminary data.</text>
</comment>
<name>A0A7K0DGQ9_9NOCA</name>
<evidence type="ECO:0000313" key="1">
    <source>
        <dbReference type="EMBL" id="MQY24859.1"/>
    </source>
</evidence>
<dbReference type="Proteomes" id="UP000431401">
    <property type="component" value="Unassembled WGS sequence"/>
</dbReference>
<protein>
    <recommendedName>
        <fullName evidence="3">Nucleotidyl transferase AbiEii/AbiGii toxin family protein</fullName>
    </recommendedName>
</protein>
<keyword evidence="2" id="KW-1185">Reference proteome</keyword>
<dbReference type="InterPro" id="IPR014942">
    <property type="entry name" value="AbiEii"/>
</dbReference>
<organism evidence="1 2">
    <name type="scientific">Nocardia aurantia</name>
    <dbReference type="NCBI Taxonomy" id="2585199"/>
    <lineage>
        <taxon>Bacteria</taxon>
        <taxon>Bacillati</taxon>
        <taxon>Actinomycetota</taxon>
        <taxon>Actinomycetes</taxon>
        <taxon>Mycobacteriales</taxon>
        <taxon>Nocardiaceae</taxon>
        <taxon>Nocardia</taxon>
    </lineage>
</organism>
<dbReference type="EMBL" id="WEGI01000001">
    <property type="protein sequence ID" value="MQY24859.1"/>
    <property type="molecule type" value="Genomic_DNA"/>
</dbReference>
<sequence>MTVQSLLPNATMIGGSAVTVHTGHRLSGDADLVLRNLDRDWQEVRSELEDLQDWITDHPKIPTNLMGRYGGARVSVRKLNRLRDIELAEVTYQGRPLRVAAPAELVRMKALAILARNLTRDYVDIVALDEGLREAGSSAATAIAAFDNYYSEHKSAGSLARQVITALADPNPRETDPQAVLDELAGLRNDLKNWEQIRLRCQRIAEDIE</sequence>
<reference evidence="1 2" key="1">
    <citation type="submission" date="2019-10" db="EMBL/GenBank/DDBJ databases">
        <title>Nocardia macrotermitis sp. nov. and Nocardia aurantia sp. nov., isolated from the gut of fungus growing-termite Macrotermes natalensis.</title>
        <authorList>
            <person name="Benndorf R."/>
            <person name="Schwitalla J."/>
            <person name="Martin K."/>
            <person name="De Beer W."/>
            <person name="Kaster A.-K."/>
            <person name="Vollmers J."/>
            <person name="Poulsen M."/>
            <person name="Beemelmanns C."/>
        </authorList>
    </citation>
    <scope>NUCLEOTIDE SEQUENCE [LARGE SCALE GENOMIC DNA]</scope>
    <source>
        <strain evidence="1 2">RB56</strain>
    </source>
</reference>
<accession>A0A7K0DGQ9</accession>